<dbReference type="EMBL" id="JBHSCW010000004">
    <property type="protein sequence ID" value="MFC4351868.1"/>
    <property type="molecule type" value="Genomic_DNA"/>
</dbReference>
<feature type="chain" id="PRO_5046516950" evidence="1">
    <location>
        <begin position="23"/>
        <end position="319"/>
    </location>
</feature>
<dbReference type="SUPFAM" id="SSF53850">
    <property type="entry name" value="Periplasmic binding protein-like II"/>
    <property type="match status" value="1"/>
</dbReference>
<evidence type="ECO:0000313" key="3">
    <source>
        <dbReference type="Proteomes" id="UP001595799"/>
    </source>
</evidence>
<proteinExistence type="predicted"/>
<dbReference type="RefSeq" id="WP_382422213.1">
    <property type="nucleotide sequence ID" value="NZ_JBHSCW010000004.1"/>
</dbReference>
<keyword evidence="1" id="KW-0732">Signal</keyword>
<accession>A0ABV8UN30</accession>
<dbReference type="PANTHER" id="PTHR42941">
    <property type="entry name" value="SLL1037 PROTEIN"/>
    <property type="match status" value="1"/>
</dbReference>
<dbReference type="NCBIfam" id="TIGR02122">
    <property type="entry name" value="TRAP_TAXI"/>
    <property type="match status" value="1"/>
</dbReference>
<dbReference type="PANTHER" id="PTHR42941:SF1">
    <property type="entry name" value="SLL1037 PROTEIN"/>
    <property type="match status" value="1"/>
</dbReference>
<dbReference type="Proteomes" id="UP001595799">
    <property type="component" value="Unassembled WGS sequence"/>
</dbReference>
<dbReference type="Gene3D" id="3.40.190.10">
    <property type="entry name" value="Periplasmic binding protein-like II"/>
    <property type="match status" value="2"/>
</dbReference>
<name>A0ABV8UN30_9PROT</name>
<comment type="caution">
    <text evidence="2">The sequence shown here is derived from an EMBL/GenBank/DDBJ whole genome shotgun (WGS) entry which is preliminary data.</text>
</comment>
<dbReference type="Pfam" id="PF16868">
    <property type="entry name" value="NMT1_3"/>
    <property type="match status" value="1"/>
</dbReference>
<sequence length="319" mass="35132">MIGKTLLTATAALLALTSSAMAQEQVSIGTSSSGSGPYVNGSLMADTISQAQDDYKFSVQTTGGYKDNLGLVLSDKVELALNSLINLEFAYNQRGEFGEVEMKDDFKDLRYVFTFGVVPHNIFVREDSGIKSLQDIKGHAFNINVPASFTHGLNLELLEAADISLDDFEEGNVSTGQVFDEVQNDVFAGGSHIYQLGLGNAQRLSSTTPVRYLDVPEKVLDRMNENYHGLLVPFEIPANTYKGQDEAVQTFGVAQVIFTDKDADEEMIYQFTKNFWENLDSLEEANSSFRGMTPELGAKMYGMEMHPGAKRYFEEAGVL</sequence>
<evidence type="ECO:0000256" key="1">
    <source>
        <dbReference type="SAM" id="SignalP"/>
    </source>
</evidence>
<organism evidence="2 3">
    <name type="scientific">Fodinicurvata halophila</name>
    <dbReference type="NCBI Taxonomy" id="1419723"/>
    <lineage>
        <taxon>Bacteria</taxon>
        <taxon>Pseudomonadati</taxon>
        <taxon>Pseudomonadota</taxon>
        <taxon>Alphaproteobacteria</taxon>
        <taxon>Rhodospirillales</taxon>
        <taxon>Rhodovibrionaceae</taxon>
        <taxon>Fodinicurvata</taxon>
    </lineage>
</organism>
<protein>
    <submittedName>
        <fullName evidence="2">TAXI family TRAP transporter solute-binding subunit</fullName>
    </submittedName>
</protein>
<dbReference type="InterPro" id="IPR011852">
    <property type="entry name" value="TRAP_TAXI"/>
</dbReference>
<reference evidence="3" key="1">
    <citation type="journal article" date="2019" name="Int. J. Syst. Evol. Microbiol.">
        <title>The Global Catalogue of Microorganisms (GCM) 10K type strain sequencing project: providing services to taxonomists for standard genome sequencing and annotation.</title>
        <authorList>
            <consortium name="The Broad Institute Genomics Platform"/>
            <consortium name="The Broad Institute Genome Sequencing Center for Infectious Disease"/>
            <person name="Wu L."/>
            <person name="Ma J."/>
        </authorList>
    </citation>
    <scope>NUCLEOTIDE SEQUENCE [LARGE SCALE GENOMIC DNA]</scope>
    <source>
        <strain evidence="3">CECT 8472</strain>
    </source>
</reference>
<evidence type="ECO:0000313" key="2">
    <source>
        <dbReference type="EMBL" id="MFC4351868.1"/>
    </source>
</evidence>
<gene>
    <name evidence="2" type="ORF">ACFOW6_09975</name>
</gene>
<keyword evidence="3" id="KW-1185">Reference proteome</keyword>
<feature type="signal peptide" evidence="1">
    <location>
        <begin position="1"/>
        <end position="22"/>
    </location>
</feature>